<dbReference type="RefSeq" id="WP_093913310.1">
    <property type="nucleotide sequence ID" value="NZ_FONL01000006.1"/>
</dbReference>
<dbReference type="Gene3D" id="3.60.21.10">
    <property type="match status" value="1"/>
</dbReference>
<feature type="domain" description="Calcineurin-like phosphoesterase" evidence="2">
    <location>
        <begin position="185"/>
        <end position="362"/>
    </location>
</feature>
<dbReference type="InterPro" id="IPR029052">
    <property type="entry name" value="Metallo-depent_PP-like"/>
</dbReference>
<dbReference type="EMBL" id="FONL01000006">
    <property type="protein sequence ID" value="SFE42845.1"/>
    <property type="molecule type" value="Genomic_DNA"/>
</dbReference>
<dbReference type="Pfam" id="PF16656">
    <property type="entry name" value="Pur_ac_phosph_N"/>
    <property type="match status" value="1"/>
</dbReference>
<dbReference type="InterPro" id="IPR008963">
    <property type="entry name" value="Purple_acid_Pase-like_N"/>
</dbReference>
<evidence type="ECO:0000313" key="5">
    <source>
        <dbReference type="Proteomes" id="UP000198896"/>
    </source>
</evidence>
<evidence type="ECO:0000256" key="1">
    <source>
        <dbReference type="ARBA" id="ARBA00022729"/>
    </source>
</evidence>
<dbReference type="OrthoDB" id="9809781at2"/>
<sequence length="442" mass="51482">MKQSKSFYRFLVAVLLALAFGLLALVFGMFLLGCGNGVVKTGSGKTTESYIAFTKTDAFNLRQVITADSSVSRTVMWQSNAEEKDAFVEYRMIKAENAAIQTQKEHINDKFTDNGKTTYVHTVTLKSLKPGMEYEYRLGFGNRRSQWYRLNTAQAYSSYKALIFPDSQSAKYKAWENVAMPAWQRNRDAQFFITMGDLVDNGEHAYQWNEWFTRIGPMITRIPAATVLGNHETYTMDWKVRVPQAYLHYFQLPEGTPESYKNQFYSFDYGDVHYVVLNTQMREMEEFYPNLLRDQLAWFKTDMEKSKKKWNVVLMHKDVLRYGFLTRKTPREEGFSEEGKTFMPLFDKYKVDVVLTAHLHTYRNRGHIYDFKRDVKGPVYILTGVAGDVRYPNLWKRHSLDVAIAPQPETNNYMVLEASTDRLRFSCYLPDGKKIDEAELKK</sequence>
<dbReference type="GO" id="GO:0003993">
    <property type="term" value="F:acid phosphatase activity"/>
    <property type="evidence" value="ECO:0007669"/>
    <property type="project" value="InterPro"/>
</dbReference>
<dbReference type="PROSITE" id="PS51257">
    <property type="entry name" value="PROKAR_LIPOPROTEIN"/>
    <property type="match status" value="1"/>
</dbReference>
<protein>
    <submittedName>
        <fullName evidence="4">3',5'-cyclic AMP phosphodiesterase CpdA</fullName>
    </submittedName>
</protein>
<evidence type="ECO:0000259" key="3">
    <source>
        <dbReference type="Pfam" id="PF16656"/>
    </source>
</evidence>
<dbReference type="PANTHER" id="PTHR45867">
    <property type="entry name" value="PURPLE ACID PHOSPHATASE"/>
    <property type="match status" value="1"/>
</dbReference>
<dbReference type="SUPFAM" id="SSF56300">
    <property type="entry name" value="Metallo-dependent phosphatases"/>
    <property type="match status" value="1"/>
</dbReference>
<evidence type="ECO:0000313" key="4">
    <source>
        <dbReference type="EMBL" id="SFE42845.1"/>
    </source>
</evidence>
<dbReference type="AlphaFoldDB" id="A0A1I2AFR7"/>
<dbReference type="SUPFAM" id="SSF49363">
    <property type="entry name" value="Purple acid phosphatase, N-terminal domain"/>
    <property type="match status" value="1"/>
</dbReference>
<dbReference type="InterPro" id="IPR004843">
    <property type="entry name" value="Calcineurin-like_PHP"/>
</dbReference>
<dbReference type="Gene3D" id="2.60.40.380">
    <property type="entry name" value="Purple acid phosphatase-like, N-terminal"/>
    <property type="match status" value="1"/>
</dbReference>
<feature type="domain" description="Purple acid phosphatase N-terminal" evidence="3">
    <location>
        <begin position="64"/>
        <end position="152"/>
    </location>
</feature>
<gene>
    <name evidence="4" type="ORF">SAMN05216245_10611</name>
</gene>
<dbReference type="GO" id="GO:0046872">
    <property type="term" value="F:metal ion binding"/>
    <property type="evidence" value="ECO:0007669"/>
    <property type="project" value="InterPro"/>
</dbReference>
<keyword evidence="5" id="KW-1185">Reference proteome</keyword>
<organism evidence="4 5">
    <name type="scientific">Succiniclasticum ruminis DSM 9236</name>
    <dbReference type="NCBI Taxonomy" id="1123323"/>
    <lineage>
        <taxon>Bacteria</taxon>
        <taxon>Bacillati</taxon>
        <taxon>Bacillota</taxon>
        <taxon>Negativicutes</taxon>
        <taxon>Acidaminococcales</taxon>
        <taxon>Acidaminococcaceae</taxon>
        <taxon>Succiniclasticum</taxon>
    </lineage>
</organism>
<keyword evidence="1" id="KW-0732">Signal</keyword>
<dbReference type="InterPro" id="IPR015914">
    <property type="entry name" value="PAPs_N"/>
</dbReference>
<reference evidence="4 5" key="1">
    <citation type="submission" date="2016-10" db="EMBL/GenBank/DDBJ databases">
        <authorList>
            <person name="de Groot N.N."/>
        </authorList>
    </citation>
    <scope>NUCLEOTIDE SEQUENCE [LARGE SCALE GENOMIC DNA]</scope>
    <source>
        <strain evidence="4 5">DSM 9236</strain>
    </source>
</reference>
<dbReference type="Pfam" id="PF00149">
    <property type="entry name" value="Metallophos"/>
    <property type="match status" value="1"/>
</dbReference>
<dbReference type="Proteomes" id="UP000198896">
    <property type="component" value="Unassembled WGS sequence"/>
</dbReference>
<proteinExistence type="predicted"/>
<evidence type="ECO:0000259" key="2">
    <source>
        <dbReference type="Pfam" id="PF00149"/>
    </source>
</evidence>
<name>A0A1I2AFR7_9FIRM</name>
<accession>A0A1I2AFR7</accession>
<dbReference type="PANTHER" id="PTHR45867:SF3">
    <property type="entry name" value="ACID PHOSPHATASE TYPE 7"/>
    <property type="match status" value="1"/>
</dbReference>
<dbReference type="STRING" id="1123323.SAMN05216245_10611"/>